<feature type="transmembrane region" description="Helical" evidence="6">
    <location>
        <begin position="118"/>
        <end position="138"/>
    </location>
</feature>
<accession>A0ABS5EVA9</accession>
<keyword evidence="3 6" id="KW-0812">Transmembrane</keyword>
<dbReference type="InterPro" id="IPR042094">
    <property type="entry name" value="T2SS_GspF_sf"/>
</dbReference>
<evidence type="ECO:0000313" key="9">
    <source>
        <dbReference type="Proteomes" id="UP001196870"/>
    </source>
</evidence>
<evidence type="ECO:0000256" key="4">
    <source>
        <dbReference type="ARBA" id="ARBA00022989"/>
    </source>
</evidence>
<evidence type="ECO:0000313" key="8">
    <source>
        <dbReference type="EMBL" id="MBR0664237.1"/>
    </source>
</evidence>
<keyword evidence="2" id="KW-1003">Cell membrane</keyword>
<organism evidence="8 9">
    <name type="scientific">Plastoroseomonas hellenica</name>
    <dbReference type="NCBI Taxonomy" id="2687306"/>
    <lineage>
        <taxon>Bacteria</taxon>
        <taxon>Pseudomonadati</taxon>
        <taxon>Pseudomonadota</taxon>
        <taxon>Alphaproteobacteria</taxon>
        <taxon>Acetobacterales</taxon>
        <taxon>Acetobacteraceae</taxon>
        <taxon>Plastoroseomonas</taxon>
    </lineage>
</organism>
<comment type="subcellular location">
    <subcellularLocation>
        <location evidence="1">Cell membrane</location>
        <topology evidence="1">Multi-pass membrane protein</topology>
    </subcellularLocation>
</comment>
<dbReference type="PANTHER" id="PTHR35007">
    <property type="entry name" value="INTEGRAL MEMBRANE PROTEIN-RELATED"/>
    <property type="match status" value="1"/>
</dbReference>
<dbReference type="PROSITE" id="PS51257">
    <property type="entry name" value="PROKAR_LIPOPROTEIN"/>
    <property type="match status" value="1"/>
</dbReference>
<dbReference type="EMBL" id="JAAGBB010000007">
    <property type="protein sequence ID" value="MBR0664237.1"/>
    <property type="molecule type" value="Genomic_DNA"/>
</dbReference>
<dbReference type="RefSeq" id="WP_211851835.1">
    <property type="nucleotide sequence ID" value="NZ_JAAGBB010000007.1"/>
</dbReference>
<feature type="transmembrane region" description="Helical" evidence="6">
    <location>
        <begin position="262"/>
        <end position="286"/>
    </location>
</feature>
<dbReference type="PANTHER" id="PTHR35007:SF1">
    <property type="entry name" value="PILUS ASSEMBLY PROTEIN"/>
    <property type="match status" value="1"/>
</dbReference>
<gene>
    <name evidence="8" type="ORF">GXW71_07695</name>
</gene>
<evidence type="ECO:0000256" key="2">
    <source>
        <dbReference type="ARBA" id="ARBA00022475"/>
    </source>
</evidence>
<reference evidence="9" key="1">
    <citation type="journal article" date="2021" name="Syst. Appl. Microbiol.">
        <title>Roseomonas hellenica sp. nov., isolated from roots of wild-growing Alkanna tinctoria.</title>
        <authorList>
            <person name="Rat A."/>
            <person name="Naranjo H.D."/>
            <person name="Lebbe L."/>
            <person name="Cnockaert M."/>
            <person name="Krigas N."/>
            <person name="Grigoriadou K."/>
            <person name="Maloupa E."/>
            <person name="Willems A."/>
        </authorList>
    </citation>
    <scope>NUCLEOTIDE SEQUENCE [LARGE SCALE GENOMIC DNA]</scope>
    <source>
        <strain evidence="9">LMG 31523</strain>
    </source>
</reference>
<evidence type="ECO:0000256" key="5">
    <source>
        <dbReference type="ARBA" id="ARBA00023136"/>
    </source>
</evidence>
<evidence type="ECO:0000256" key="1">
    <source>
        <dbReference type="ARBA" id="ARBA00004651"/>
    </source>
</evidence>
<dbReference type="Gene3D" id="1.20.81.30">
    <property type="entry name" value="Type II secretion system (T2SS), domain F"/>
    <property type="match status" value="1"/>
</dbReference>
<keyword evidence="4 6" id="KW-1133">Transmembrane helix</keyword>
<name>A0ABS5EVA9_9PROT</name>
<protein>
    <submittedName>
        <fullName evidence="8">Type II secretion system protein F</fullName>
    </submittedName>
</protein>
<evidence type="ECO:0000259" key="7">
    <source>
        <dbReference type="Pfam" id="PF00482"/>
    </source>
</evidence>
<sequence length="322" mass="35114">MSGSSRGMLLLAAGIGCVLLMAFCVWALNAITRQDKVAARIAVAVGRQPGKVRHILPVGAITQLAPSRKTLAQATTSFFGVDLRRSDEYPMRWWLVILVMLPLARAMAGLAALLADDLLVLATPAVWVMLSRSFFGWAEERRRHILFRQFPDALAMIVRAVRVGIPITGAIAAAARESPQPTAREFQAMTDRLAIGMQLQEALNETAMRNGVTEYRFFATALSLQARTGGSPTEALENLADVIRRRVALQERGRALASQARASAIVLVGLPIVIALLLTVINFDYISLLFTDPMGRSILATAIVLLSIGMYTMRVMIRKSLS</sequence>
<evidence type="ECO:0000256" key="6">
    <source>
        <dbReference type="SAM" id="Phobius"/>
    </source>
</evidence>
<evidence type="ECO:0000256" key="3">
    <source>
        <dbReference type="ARBA" id="ARBA00022692"/>
    </source>
</evidence>
<dbReference type="Pfam" id="PF00482">
    <property type="entry name" value="T2SSF"/>
    <property type="match status" value="1"/>
</dbReference>
<feature type="domain" description="Type II secretion system protein GspF" evidence="7">
    <location>
        <begin position="156"/>
        <end position="278"/>
    </location>
</feature>
<dbReference type="Proteomes" id="UP001196870">
    <property type="component" value="Unassembled WGS sequence"/>
</dbReference>
<proteinExistence type="predicted"/>
<feature type="transmembrane region" description="Helical" evidence="6">
    <location>
        <begin position="6"/>
        <end position="28"/>
    </location>
</feature>
<keyword evidence="5 6" id="KW-0472">Membrane</keyword>
<keyword evidence="9" id="KW-1185">Reference proteome</keyword>
<dbReference type="InterPro" id="IPR018076">
    <property type="entry name" value="T2SS_GspF_dom"/>
</dbReference>
<feature type="transmembrane region" description="Helical" evidence="6">
    <location>
        <begin position="298"/>
        <end position="317"/>
    </location>
</feature>
<feature type="transmembrane region" description="Helical" evidence="6">
    <location>
        <begin position="93"/>
        <end position="112"/>
    </location>
</feature>
<comment type="caution">
    <text evidence="8">The sequence shown here is derived from an EMBL/GenBank/DDBJ whole genome shotgun (WGS) entry which is preliminary data.</text>
</comment>